<keyword evidence="3 5" id="KW-0479">Metal-binding</keyword>
<dbReference type="AlphaFoldDB" id="A0A7K9CIR3"/>
<dbReference type="GO" id="GO:0016705">
    <property type="term" value="F:oxidoreductase activity, acting on paired donors, with incorporation or reduction of molecular oxygen"/>
    <property type="evidence" value="ECO:0007669"/>
    <property type="project" value="InterPro"/>
</dbReference>
<dbReference type="EMBL" id="VWZI01020681">
    <property type="protein sequence ID" value="NXG52107.1"/>
    <property type="molecule type" value="Genomic_DNA"/>
</dbReference>
<keyword evidence="6" id="KW-0503">Monooxygenase</keyword>
<feature type="non-terminal residue" evidence="7">
    <location>
        <position position="196"/>
    </location>
</feature>
<evidence type="ECO:0000313" key="8">
    <source>
        <dbReference type="Proteomes" id="UP000574528"/>
    </source>
</evidence>
<evidence type="ECO:0000256" key="3">
    <source>
        <dbReference type="ARBA" id="ARBA00022723"/>
    </source>
</evidence>
<accession>A0A7K9CIR3</accession>
<organism evidence="7 8">
    <name type="scientific">Psilopogon haemacephalus</name>
    <name type="common">coppersmith barbet</name>
    <dbReference type="NCBI Taxonomy" id="2585815"/>
    <lineage>
        <taxon>Eukaryota</taxon>
        <taxon>Metazoa</taxon>
        <taxon>Chordata</taxon>
        <taxon>Craniata</taxon>
        <taxon>Vertebrata</taxon>
        <taxon>Euteleostomi</taxon>
        <taxon>Archelosauria</taxon>
        <taxon>Archosauria</taxon>
        <taxon>Dinosauria</taxon>
        <taxon>Saurischia</taxon>
        <taxon>Theropoda</taxon>
        <taxon>Coelurosauria</taxon>
        <taxon>Aves</taxon>
        <taxon>Neognathae</taxon>
        <taxon>Neoaves</taxon>
        <taxon>Telluraves</taxon>
        <taxon>Coraciimorphae</taxon>
        <taxon>Piciformes</taxon>
        <taxon>Megalaimidae</taxon>
        <taxon>Psilopogon</taxon>
    </lineage>
</organism>
<dbReference type="InterPro" id="IPR017972">
    <property type="entry name" value="Cyt_P450_CS"/>
</dbReference>
<comment type="cofactor">
    <cofactor evidence="5">
        <name>heme</name>
        <dbReference type="ChEBI" id="CHEBI:30413"/>
    </cofactor>
</comment>
<gene>
    <name evidence="7" type="primary">Cyp4f14</name>
    <name evidence="7" type="ORF">PSIHAE_R05584</name>
</gene>
<dbReference type="PANTHER" id="PTHR24291:SF210">
    <property type="entry name" value="CYTOCHROME P450 FAMILY 4 SUBFAMILY F MEMBER 11"/>
    <property type="match status" value="1"/>
</dbReference>
<comment type="caution">
    <text evidence="7">The sequence shown here is derived from an EMBL/GenBank/DDBJ whole genome shotgun (WGS) entry which is preliminary data.</text>
</comment>
<evidence type="ECO:0000256" key="4">
    <source>
        <dbReference type="ARBA" id="ARBA00023004"/>
    </source>
</evidence>
<evidence type="ECO:0000256" key="2">
    <source>
        <dbReference type="ARBA" id="ARBA00022617"/>
    </source>
</evidence>
<evidence type="ECO:0000256" key="5">
    <source>
        <dbReference type="PIRSR" id="PIRSR602403-1"/>
    </source>
</evidence>
<dbReference type="InterPro" id="IPR036396">
    <property type="entry name" value="Cyt_P450_sf"/>
</dbReference>
<name>A0A7K9CIR3_9PICI</name>
<dbReference type="Gene3D" id="1.10.630.10">
    <property type="entry name" value="Cytochrome P450"/>
    <property type="match status" value="1"/>
</dbReference>
<dbReference type="GO" id="GO:0020037">
    <property type="term" value="F:heme binding"/>
    <property type="evidence" value="ECO:0007669"/>
    <property type="project" value="InterPro"/>
</dbReference>
<protein>
    <submittedName>
        <fullName evidence="7">CP4FE hydroxylase</fullName>
    </submittedName>
</protein>
<feature type="non-terminal residue" evidence="7">
    <location>
        <position position="1"/>
    </location>
</feature>
<proteinExistence type="inferred from homology"/>
<dbReference type="InterPro" id="IPR050196">
    <property type="entry name" value="Cytochrome_P450_Monoox"/>
</dbReference>
<keyword evidence="2 5" id="KW-0349">Heme</keyword>
<feature type="binding site" description="axial binding residue" evidence="5">
    <location>
        <position position="140"/>
    </location>
    <ligand>
        <name>heme</name>
        <dbReference type="ChEBI" id="CHEBI:30413"/>
    </ligand>
    <ligandPart>
        <name>Fe</name>
        <dbReference type="ChEBI" id="CHEBI:18248"/>
    </ligandPart>
</feature>
<keyword evidence="4 5" id="KW-0408">Iron</keyword>
<dbReference type="GO" id="GO:0004497">
    <property type="term" value="F:monooxygenase activity"/>
    <property type="evidence" value="ECO:0007669"/>
    <property type="project" value="UniProtKB-KW"/>
</dbReference>
<dbReference type="PROSITE" id="PS00086">
    <property type="entry name" value="CYTOCHROME_P450"/>
    <property type="match status" value="1"/>
</dbReference>
<comment type="similarity">
    <text evidence="1 6">Belongs to the cytochrome P450 family.</text>
</comment>
<dbReference type="PRINTS" id="PR00465">
    <property type="entry name" value="EP450IV"/>
</dbReference>
<dbReference type="PRINTS" id="PR00385">
    <property type="entry name" value="P450"/>
</dbReference>
<dbReference type="OrthoDB" id="1470350at2759"/>
<sequence>GHDTTASALAWLLYNLAQHPQHQDRCRQEVQELLQGRNPQEIRWEDLSQLPFTTMCLKESLRLHPPVTAVSRRCTQDLALGPGQVVPKGVITLLSIYGTHHNPDLWPDPLVYDPLRFSPEKCKERSPLAFIPFSAGPRNCIGQNFAMAELKVVVALTLATFRLLPSPRGPPRRRPELILRAQGGIHLLLEPLPRSS</sequence>
<keyword evidence="8" id="KW-1185">Reference proteome</keyword>
<dbReference type="PANTHER" id="PTHR24291">
    <property type="entry name" value="CYTOCHROME P450 FAMILY 4"/>
    <property type="match status" value="1"/>
</dbReference>
<evidence type="ECO:0000256" key="1">
    <source>
        <dbReference type="ARBA" id="ARBA00010617"/>
    </source>
</evidence>
<evidence type="ECO:0000256" key="6">
    <source>
        <dbReference type="RuleBase" id="RU000461"/>
    </source>
</evidence>
<keyword evidence="6" id="KW-0560">Oxidoreductase</keyword>
<dbReference type="InterPro" id="IPR002403">
    <property type="entry name" value="Cyt_P450_E_grp-IV"/>
</dbReference>
<evidence type="ECO:0000313" key="7">
    <source>
        <dbReference type="EMBL" id="NXG52107.1"/>
    </source>
</evidence>
<dbReference type="SUPFAM" id="SSF48264">
    <property type="entry name" value="Cytochrome P450"/>
    <property type="match status" value="1"/>
</dbReference>
<dbReference type="Proteomes" id="UP000574528">
    <property type="component" value="Unassembled WGS sequence"/>
</dbReference>
<dbReference type="GO" id="GO:0005506">
    <property type="term" value="F:iron ion binding"/>
    <property type="evidence" value="ECO:0007669"/>
    <property type="project" value="InterPro"/>
</dbReference>
<reference evidence="7 8" key="1">
    <citation type="submission" date="2019-09" db="EMBL/GenBank/DDBJ databases">
        <title>Bird 10,000 Genomes (B10K) Project - Family phase.</title>
        <authorList>
            <person name="Zhang G."/>
        </authorList>
    </citation>
    <scope>NUCLEOTIDE SEQUENCE [LARGE SCALE GENOMIC DNA]</scope>
    <source>
        <strain evidence="7">B10K-DU-001-24</strain>
        <tissue evidence="7">Muscle</tissue>
    </source>
</reference>
<dbReference type="InterPro" id="IPR001128">
    <property type="entry name" value="Cyt_P450"/>
</dbReference>
<dbReference type="Pfam" id="PF00067">
    <property type="entry name" value="p450"/>
    <property type="match status" value="1"/>
</dbReference>